<sequence>MAKKAKFKRVAVAGQTTDGRTIAPEWLTQAAKNYNREKYGARVNLEHYLSPFPDSDFRAYGDVLSVYAEEVEIDGEKKMALFADIDPTEDLIKLNKARQKVYTSIELDLDFAGTGEAYLVGLAVTNTPASLGTEYLQFCAGAGDKSPLAARKQKSTNLFTCAIETEVEFTEEGDKGPSLLEKVKGMFTRRDQASGEQFADVHQAVEAVATEVTSLEEKTKGKFNELANTVNELKSAVTKTSELETAFNNLKASLERQEDFSHKRDPATGGDGTTTVSTDC</sequence>
<evidence type="ECO:0000313" key="3">
    <source>
        <dbReference type="Proteomes" id="UP001214666"/>
    </source>
</evidence>
<reference evidence="2" key="1">
    <citation type="submission" date="2023-02" db="EMBL/GenBank/DDBJ databases">
        <title>The sequence of Aeromonas hydrophila K533.</title>
        <authorList>
            <person name="Luo X."/>
        </authorList>
    </citation>
    <scope>NUCLEOTIDE SEQUENCE</scope>
    <source>
        <strain evidence="2">K533</strain>
    </source>
</reference>
<evidence type="ECO:0000313" key="2">
    <source>
        <dbReference type="EMBL" id="WEE25233.1"/>
    </source>
</evidence>
<proteinExistence type="predicted"/>
<dbReference type="AlphaFoldDB" id="A0AAX3P3N9"/>
<name>A0AAX3P3N9_AERHY</name>
<dbReference type="Proteomes" id="UP001214666">
    <property type="component" value="Chromosome"/>
</dbReference>
<accession>A0AAX3P3N9</accession>
<gene>
    <name evidence="2" type="ORF">PY771_16420</name>
</gene>
<dbReference type="Pfam" id="PF05929">
    <property type="entry name" value="Phage_GPO"/>
    <property type="match status" value="1"/>
</dbReference>
<dbReference type="RefSeq" id="WP_244775754.1">
    <property type="nucleotide sequence ID" value="NZ_CP118942.1"/>
</dbReference>
<dbReference type="EMBL" id="CP118942">
    <property type="protein sequence ID" value="WEE25233.1"/>
    <property type="molecule type" value="Genomic_DNA"/>
</dbReference>
<feature type="compositionally biased region" description="Basic and acidic residues" evidence="1">
    <location>
        <begin position="256"/>
        <end position="266"/>
    </location>
</feature>
<organism evidence="2 3">
    <name type="scientific">Aeromonas hydrophila</name>
    <dbReference type="NCBI Taxonomy" id="644"/>
    <lineage>
        <taxon>Bacteria</taxon>
        <taxon>Pseudomonadati</taxon>
        <taxon>Pseudomonadota</taxon>
        <taxon>Gammaproteobacteria</taxon>
        <taxon>Aeromonadales</taxon>
        <taxon>Aeromonadaceae</taxon>
        <taxon>Aeromonas</taxon>
    </lineage>
</organism>
<dbReference type="InterPro" id="IPR009228">
    <property type="entry name" value="Capsid_scaffold_GpO"/>
</dbReference>
<feature type="region of interest" description="Disordered" evidence="1">
    <location>
        <begin position="256"/>
        <end position="280"/>
    </location>
</feature>
<protein>
    <submittedName>
        <fullName evidence="2">GPO family capsid scaffolding protein</fullName>
    </submittedName>
</protein>
<evidence type="ECO:0000256" key="1">
    <source>
        <dbReference type="SAM" id="MobiDB-lite"/>
    </source>
</evidence>